<dbReference type="RefSeq" id="WP_015150611.1">
    <property type="nucleotide sequence ID" value="NC_019693.1"/>
</dbReference>
<protein>
    <submittedName>
        <fullName evidence="1">Putative Zn peptidase</fullName>
    </submittedName>
</protein>
<dbReference type="STRING" id="56110.Oscil6304_4472"/>
<organism evidence="1 2">
    <name type="scientific">Oscillatoria acuminata PCC 6304</name>
    <dbReference type="NCBI Taxonomy" id="56110"/>
    <lineage>
        <taxon>Bacteria</taxon>
        <taxon>Bacillati</taxon>
        <taxon>Cyanobacteriota</taxon>
        <taxon>Cyanophyceae</taxon>
        <taxon>Oscillatoriophycideae</taxon>
        <taxon>Oscillatoriales</taxon>
        <taxon>Oscillatoriaceae</taxon>
        <taxon>Oscillatoria</taxon>
    </lineage>
</organism>
<reference evidence="1 2" key="1">
    <citation type="submission" date="2012-06" db="EMBL/GenBank/DDBJ databases">
        <title>Finished chromosome of genome of Oscillatoria acuminata PCC 6304.</title>
        <authorList>
            <consortium name="US DOE Joint Genome Institute"/>
            <person name="Gugger M."/>
            <person name="Coursin T."/>
            <person name="Rippka R."/>
            <person name="Tandeau De Marsac N."/>
            <person name="Huntemann M."/>
            <person name="Wei C.-L."/>
            <person name="Han J."/>
            <person name="Detter J.C."/>
            <person name="Han C."/>
            <person name="Tapia R."/>
            <person name="Davenport K."/>
            <person name="Daligault H."/>
            <person name="Erkkila T."/>
            <person name="Gu W."/>
            <person name="Munk A.C.C."/>
            <person name="Teshima H."/>
            <person name="Xu Y."/>
            <person name="Chain P."/>
            <person name="Chen A."/>
            <person name="Krypides N."/>
            <person name="Mavromatis K."/>
            <person name="Markowitz V."/>
            <person name="Szeto E."/>
            <person name="Ivanova N."/>
            <person name="Mikhailova N."/>
            <person name="Ovchinnikova G."/>
            <person name="Pagani I."/>
            <person name="Pati A."/>
            <person name="Goodwin L."/>
            <person name="Peters L."/>
            <person name="Pitluck S."/>
            <person name="Woyke T."/>
            <person name="Kerfeld C."/>
        </authorList>
    </citation>
    <scope>NUCLEOTIDE SEQUENCE [LARGE SCALE GENOMIC DNA]</scope>
    <source>
        <strain evidence="1 2">PCC 6304</strain>
    </source>
</reference>
<dbReference type="OrthoDB" id="9816277at2"/>
<dbReference type="AlphaFoldDB" id="K9TPP9"/>
<dbReference type="EMBL" id="CP003607">
    <property type="protein sequence ID" value="AFY83989.1"/>
    <property type="molecule type" value="Genomic_DNA"/>
</dbReference>
<dbReference type="Gene3D" id="1.10.10.2910">
    <property type="match status" value="1"/>
</dbReference>
<evidence type="ECO:0000313" key="2">
    <source>
        <dbReference type="Proteomes" id="UP000010367"/>
    </source>
</evidence>
<evidence type="ECO:0000313" key="1">
    <source>
        <dbReference type="EMBL" id="AFY83989.1"/>
    </source>
</evidence>
<dbReference type="KEGG" id="oac:Oscil6304_4472"/>
<sequence length="216" mass="24792">MKVFNPYRFIDKKEIEQCANDLIKRIEEKRQRPLQWPLDASRIADFLDIGVVWQSIPPDERGSIAAMILPTQREIIINKDVPGLDGGFGQSTLAHEIGHWELHVNHRAVNQFIDRLHGEIQLDIVEPLLCRSVSGQLEKIEWQAQYFATCLLMPRHIMEAKQQGRDLTNSRHLQGMAKDIGVTTANLKHWLKDLKWIITSKGSQQIYLGDAAPSKR</sequence>
<accession>K9TPP9</accession>
<dbReference type="HOGENOM" id="CLU_1198174_0_0_3"/>
<proteinExistence type="predicted"/>
<name>K9TPP9_9CYAN</name>
<keyword evidence="2" id="KW-1185">Reference proteome</keyword>
<dbReference type="eggNOG" id="COG2856">
    <property type="taxonomic scope" value="Bacteria"/>
</dbReference>
<gene>
    <name evidence="1" type="ORF">Oscil6304_4472</name>
</gene>
<dbReference type="Proteomes" id="UP000010367">
    <property type="component" value="Chromosome"/>
</dbReference>
<dbReference type="InParanoid" id="K9TPP9"/>